<dbReference type="PANTHER" id="PTHR31528">
    <property type="entry name" value="4-AMINO-5-HYDROXYMETHYL-2-METHYLPYRIMIDINE PHOSPHATE SYNTHASE THI11-RELATED"/>
    <property type="match status" value="1"/>
</dbReference>
<gene>
    <name evidence="2" type="ORF">SAMN05444159_0842</name>
</gene>
<sequence length="344" mass="37770">MAGEALARNEVAEMAMKFLPRMIACALIGTGMMVGQLAPALAADKVTFLTSWFAQAEHGGFYQAKATGLYDKAGLDVTIKMGGPQVNGTQLLLAGETDFMMGYDIQVLKGREQNLPLVTVASSFQFDLQGLMTHDDVTDIAALKGKPILIASTSHATFWPWLRTKYGFTDDQVRPYTFNLQPFFADKNVAQQAYPSSEPYQAQQQNEKVKFFLLADGGYPPYGSTIVTTEKMIAEKPDVVARFVKASLEGWRDYIKNPAPGNALIKADNPKMTDGQIDFAIEKLKENKAIDGGDAATLGIGIITVDRYKKIYDFLVEGGLLDPKTDWQKGLDARFVKDLKVGVQ</sequence>
<proteinExistence type="predicted"/>
<feature type="domain" description="SsuA/THI5-like" evidence="1">
    <location>
        <begin position="56"/>
        <end position="259"/>
    </location>
</feature>
<accession>A0A1M6K0X4</accession>
<dbReference type="EMBL" id="LT670844">
    <property type="protein sequence ID" value="SHJ52605.1"/>
    <property type="molecule type" value="Genomic_DNA"/>
</dbReference>
<dbReference type="Proteomes" id="UP000189935">
    <property type="component" value="Chromosome I"/>
</dbReference>
<dbReference type="Gene3D" id="3.40.190.10">
    <property type="entry name" value="Periplasmic binding protein-like II"/>
    <property type="match status" value="2"/>
</dbReference>
<evidence type="ECO:0000313" key="2">
    <source>
        <dbReference type="EMBL" id="SHJ52605.1"/>
    </source>
</evidence>
<dbReference type="SUPFAM" id="SSF53850">
    <property type="entry name" value="Periplasmic binding protein-like II"/>
    <property type="match status" value="1"/>
</dbReference>
<protein>
    <submittedName>
        <fullName evidence="2">NitT/TauT family transport system substrate-binding protein</fullName>
    </submittedName>
</protein>
<dbReference type="Pfam" id="PF09084">
    <property type="entry name" value="NMT1"/>
    <property type="match status" value="1"/>
</dbReference>
<name>A0A1M6K0X4_9BRAD</name>
<dbReference type="AlphaFoldDB" id="A0A1M6K0X4"/>
<organism evidence="2 3">
    <name type="scientific">Bradyrhizobium lablabi</name>
    <dbReference type="NCBI Taxonomy" id="722472"/>
    <lineage>
        <taxon>Bacteria</taxon>
        <taxon>Pseudomonadati</taxon>
        <taxon>Pseudomonadota</taxon>
        <taxon>Alphaproteobacteria</taxon>
        <taxon>Hyphomicrobiales</taxon>
        <taxon>Nitrobacteraceae</taxon>
        <taxon>Bradyrhizobium</taxon>
    </lineage>
</organism>
<dbReference type="InterPro" id="IPR015168">
    <property type="entry name" value="SsuA/THI5"/>
</dbReference>
<evidence type="ECO:0000313" key="3">
    <source>
        <dbReference type="Proteomes" id="UP000189935"/>
    </source>
</evidence>
<evidence type="ECO:0000259" key="1">
    <source>
        <dbReference type="Pfam" id="PF09084"/>
    </source>
</evidence>
<reference evidence="2 3" key="1">
    <citation type="submission" date="2016-11" db="EMBL/GenBank/DDBJ databases">
        <authorList>
            <person name="Jaros S."/>
            <person name="Januszkiewicz K."/>
            <person name="Wedrychowicz H."/>
        </authorList>
    </citation>
    <scope>NUCLEOTIDE SEQUENCE [LARGE SCALE GENOMIC DNA]</scope>
    <source>
        <strain evidence="2 3">GAS499</strain>
    </source>
</reference>
<dbReference type="GO" id="GO:0009228">
    <property type="term" value="P:thiamine biosynthetic process"/>
    <property type="evidence" value="ECO:0007669"/>
    <property type="project" value="InterPro"/>
</dbReference>
<dbReference type="PANTHER" id="PTHR31528:SF3">
    <property type="entry name" value="THIAMINE BIOSYNTHESIS PROTEIN HI_0357-RELATED"/>
    <property type="match status" value="1"/>
</dbReference>
<dbReference type="InterPro" id="IPR027939">
    <property type="entry name" value="NMT1/THI5"/>
</dbReference>